<evidence type="ECO:0000313" key="2">
    <source>
        <dbReference type="Proteomes" id="UP001597058"/>
    </source>
</evidence>
<dbReference type="Proteomes" id="UP001597058">
    <property type="component" value="Unassembled WGS sequence"/>
</dbReference>
<reference evidence="2" key="1">
    <citation type="journal article" date="2019" name="Int. J. Syst. Evol. Microbiol.">
        <title>The Global Catalogue of Microorganisms (GCM) 10K type strain sequencing project: providing services to taxonomists for standard genome sequencing and annotation.</title>
        <authorList>
            <consortium name="The Broad Institute Genomics Platform"/>
            <consortium name="The Broad Institute Genome Sequencing Center for Infectious Disease"/>
            <person name="Wu L."/>
            <person name="Ma J."/>
        </authorList>
    </citation>
    <scope>NUCLEOTIDE SEQUENCE [LARGE SCALE GENOMIC DNA]</scope>
    <source>
        <strain evidence="2">CGMCC 4.7020</strain>
    </source>
</reference>
<protein>
    <submittedName>
        <fullName evidence="1">Uncharacterized protein</fullName>
    </submittedName>
</protein>
<dbReference type="EMBL" id="JBHTMM010000026">
    <property type="protein sequence ID" value="MFD1308415.1"/>
    <property type="molecule type" value="Genomic_DNA"/>
</dbReference>
<dbReference type="RefSeq" id="WP_381236127.1">
    <property type="nucleotide sequence ID" value="NZ_JBHSKH010000026.1"/>
</dbReference>
<organism evidence="1 2">
    <name type="scientific">Streptomyces kaempferi</name>
    <dbReference type="NCBI Taxonomy" id="333725"/>
    <lineage>
        <taxon>Bacteria</taxon>
        <taxon>Bacillati</taxon>
        <taxon>Actinomycetota</taxon>
        <taxon>Actinomycetes</taxon>
        <taxon>Kitasatosporales</taxon>
        <taxon>Streptomycetaceae</taxon>
        <taxon>Streptomyces</taxon>
    </lineage>
</organism>
<gene>
    <name evidence="1" type="ORF">ACFQ5X_21480</name>
</gene>
<comment type="caution">
    <text evidence="1">The sequence shown here is derived from an EMBL/GenBank/DDBJ whole genome shotgun (WGS) entry which is preliminary data.</text>
</comment>
<name>A0ABW3XGC2_9ACTN</name>
<evidence type="ECO:0000313" key="1">
    <source>
        <dbReference type="EMBL" id="MFD1308415.1"/>
    </source>
</evidence>
<accession>A0ABW3XGC2</accession>
<proteinExistence type="predicted"/>
<keyword evidence="2" id="KW-1185">Reference proteome</keyword>
<sequence length="131" mass="14426">MNESAITRCSFRWGGTRTGSLIEDRFGGAGRIGAWPRGVRRNTLPGLGPHVRSCRRRGVLARPQHLEFRQLPPGQLLQDLGCGNADGHHAHRAACLPGGSERCGRTHAQCESEREGDQVRLERQLALDSPR</sequence>